<dbReference type="NCBIfam" id="TIGR01641">
    <property type="entry name" value="phageSPP1_gp7"/>
    <property type="match status" value="1"/>
</dbReference>
<evidence type="ECO:0000313" key="3">
    <source>
        <dbReference type="Proteomes" id="UP001207440"/>
    </source>
</evidence>
<proteinExistence type="predicted"/>
<comment type="caution">
    <text evidence="2">The sequence shown here is derived from an EMBL/GenBank/DDBJ whole genome shotgun (WGS) entry which is preliminary data.</text>
</comment>
<dbReference type="AlphaFoldDB" id="A0AAP3ALG2"/>
<protein>
    <submittedName>
        <fullName evidence="2">Phage head morphogenesis protein</fullName>
    </submittedName>
</protein>
<organism evidence="2 3">
    <name type="scientific">Riemerella anatipestifer</name>
    <name type="common">Moraxella anatipestifer</name>
    <dbReference type="NCBI Taxonomy" id="34085"/>
    <lineage>
        <taxon>Bacteria</taxon>
        <taxon>Pseudomonadati</taxon>
        <taxon>Bacteroidota</taxon>
        <taxon>Flavobacteriia</taxon>
        <taxon>Flavobacteriales</taxon>
        <taxon>Weeksellaceae</taxon>
        <taxon>Riemerella</taxon>
    </lineage>
</organism>
<accession>A0AAP3ALG2</accession>
<dbReference type="InterPro" id="IPR006528">
    <property type="entry name" value="Phage_head_morphogenesis_dom"/>
</dbReference>
<evidence type="ECO:0000313" key="2">
    <source>
        <dbReference type="EMBL" id="MCW0524113.1"/>
    </source>
</evidence>
<feature type="domain" description="Phage head morphogenesis" evidence="1">
    <location>
        <begin position="116"/>
        <end position="200"/>
    </location>
</feature>
<evidence type="ECO:0000259" key="1">
    <source>
        <dbReference type="Pfam" id="PF04233"/>
    </source>
</evidence>
<dbReference type="EMBL" id="JAOZYT010000042">
    <property type="protein sequence ID" value="MCW0524113.1"/>
    <property type="molecule type" value="Genomic_DNA"/>
</dbReference>
<gene>
    <name evidence="2" type="ORF">OKE68_07285</name>
</gene>
<dbReference type="Proteomes" id="UP001207440">
    <property type="component" value="Unassembled WGS sequence"/>
</dbReference>
<reference evidence="2" key="1">
    <citation type="submission" date="2022-10" db="EMBL/GenBank/DDBJ databases">
        <title>Sifting through the core-genome to identify putative cross-protective antigens against Riemerella anatipestifer.</title>
        <authorList>
            <person name="Zheng X."/>
            <person name="Zhang W."/>
        </authorList>
    </citation>
    <scope>NUCLEOTIDE SEQUENCE</scope>
    <source>
        <strain evidence="2">ZWRA178</strain>
    </source>
</reference>
<dbReference type="Gene3D" id="3.40.1350.120">
    <property type="match status" value="1"/>
</dbReference>
<sequence length="418" mass="48765">MSHNNDQPDWADLLAKDWLDTIRGIYKEKTPPKDGFSTAIVKKTGKELSTAVDKGYILDGIDYGTPDFIAREVLKRNVWKFSVAKNYNDCIRLNNLLLRPDGSIRPWHEFKREAMMIVGMSNRYLKTEYDTIVAGAMMSRKWQEIQRNKHIFPFVKFMVTMDDHTSEICSPLHGIVVSVDDPFLQQYFPPNHFNCRTDVIKLRNAEPTPQRLLPYIDIPKAFLNNVGATGEIFTEQNRYIANTPKLTTDALRYIEIDGVEVSTLAKKHTTSETERPRVEREYENRIITSKALKEYFGVRVKVLPEIKAEHWAYDFHFEDVPYYGKVPDFNVNNDFWEMESYEGKFKIGKIGKIGAMIKHGQEQAKNVAIKLNHKVHLERVIKQLKELEHKEDFKFLAEQIVIVSKEGRVIYRYKKDRP</sequence>
<dbReference type="RefSeq" id="WP_222535159.1">
    <property type="nucleotide sequence ID" value="NZ_CP081925.1"/>
</dbReference>
<dbReference type="Pfam" id="PF04233">
    <property type="entry name" value="Phage_Mu_F"/>
    <property type="match status" value="1"/>
</dbReference>
<name>A0AAP3ALG2_RIEAN</name>